<dbReference type="EMBL" id="VHSH01000004">
    <property type="protein sequence ID" value="TQV79521.1"/>
    <property type="molecule type" value="Genomic_DNA"/>
</dbReference>
<dbReference type="Proteomes" id="UP000315252">
    <property type="component" value="Unassembled WGS sequence"/>
</dbReference>
<dbReference type="Pfam" id="PF12172">
    <property type="entry name" value="zf-ChsH2"/>
    <property type="match status" value="1"/>
</dbReference>
<dbReference type="RefSeq" id="WP_142896697.1">
    <property type="nucleotide sequence ID" value="NZ_ML660055.1"/>
</dbReference>
<dbReference type="Pfam" id="PF00106">
    <property type="entry name" value="adh_short"/>
    <property type="match status" value="1"/>
</dbReference>
<keyword evidence="5" id="KW-1185">Reference proteome</keyword>
<evidence type="ECO:0000313" key="4">
    <source>
        <dbReference type="EMBL" id="TQV79521.1"/>
    </source>
</evidence>
<proteinExistence type="predicted"/>
<gene>
    <name evidence="4" type="ORF">FKG95_12375</name>
</gene>
<dbReference type="Pfam" id="PF01796">
    <property type="entry name" value="OB_ChsH2_C"/>
    <property type="match status" value="1"/>
</dbReference>
<feature type="domain" description="ChsH2 C-terminal OB-fold" evidence="2">
    <location>
        <begin position="72"/>
        <end position="130"/>
    </location>
</feature>
<dbReference type="PANTHER" id="PTHR34075:SF5">
    <property type="entry name" value="BLR3430 PROTEIN"/>
    <property type="match status" value="1"/>
</dbReference>
<dbReference type="InterPro" id="IPR002878">
    <property type="entry name" value="ChsH2_C"/>
</dbReference>
<name>A0A545TQW8_9PROT</name>
<dbReference type="InterPro" id="IPR022002">
    <property type="entry name" value="ChsH2_Znr"/>
</dbReference>
<protein>
    <submittedName>
        <fullName evidence="4">SDR family NAD(P)-dependent oxidoreductase</fullName>
    </submittedName>
</protein>
<dbReference type="OrthoDB" id="7323764at2"/>
<evidence type="ECO:0000259" key="3">
    <source>
        <dbReference type="Pfam" id="PF12172"/>
    </source>
</evidence>
<dbReference type="SUPFAM" id="SSF51735">
    <property type="entry name" value="NAD(P)-binding Rossmann-fold domains"/>
    <property type="match status" value="1"/>
</dbReference>
<dbReference type="SUPFAM" id="SSF50249">
    <property type="entry name" value="Nucleic acid-binding proteins"/>
    <property type="match status" value="1"/>
</dbReference>
<sequence length="417" mass="45200">MTEAIKRPRRKDPQKRTVLPTLPPTSRSRRALGFTVAAAEGRFVLQKCNDCDAVTYPPREACPKCLSMNLAWRDMPEGGELIAETTIQTSTNVYFRERTPWRVGTVALEAGITVLAHIHGDVAEGGRVRMIARTDKSGQGVLMALPEEETENMADDKQLRELTCDPKHRRVLITDGRTQLGQAMARALSAAGASTVFVGVAETWRPFAGADELAAIPNVEVMGLDVTDTVSVNELASEIGGKVDILINTAEYVRAGGAMDRDGIVTARDEMEVNYFGPLRLIQAFGPGMRFRGADGVNSACAWVNLLSVYALSNWPAYGSTSASQAAAYSLSQCLRGEFHGSGVKVLNALFGPLEEDWRQHLPPPKVTPEGLAKAVVGALQQGLEELTVGAVAEDFLTRWKQDPRVLARELTQPEGA</sequence>
<dbReference type="InterPro" id="IPR012340">
    <property type="entry name" value="NA-bd_OB-fold"/>
</dbReference>
<comment type="caution">
    <text evidence="4">The sequence shown here is derived from an EMBL/GenBank/DDBJ whole genome shotgun (WGS) entry which is preliminary data.</text>
</comment>
<dbReference type="PANTHER" id="PTHR34075">
    <property type="entry name" value="BLR3430 PROTEIN"/>
    <property type="match status" value="1"/>
</dbReference>
<dbReference type="AlphaFoldDB" id="A0A545TQW8"/>
<evidence type="ECO:0000313" key="5">
    <source>
        <dbReference type="Proteomes" id="UP000315252"/>
    </source>
</evidence>
<evidence type="ECO:0000256" key="1">
    <source>
        <dbReference type="SAM" id="MobiDB-lite"/>
    </source>
</evidence>
<dbReference type="InterPro" id="IPR036291">
    <property type="entry name" value="NAD(P)-bd_dom_sf"/>
</dbReference>
<dbReference type="Gene3D" id="3.40.50.720">
    <property type="entry name" value="NAD(P)-binding Rossmann-like Domain"/>
    <property type="match status" value="1"/>
</dbReference>
<feature type="domain" description="ChsH2 rubredoxin-like zinc ribbon" evidence="3">
    <location>
        <begin position="37"/>
        <end position="67"/>
    </location>
</feature>
<feature type="region of interest" description="Disordered" evidence="1">
    <location>
        <begin position="1"/>
        <end position="26"/>
    </location>
</feature>
<evidence type="ECO:0000259" key="2">
    <source>
        <dbReference type="Pfam" id="PF01796"/>
    </source>
</evidence>
<reference evidence="4 5" key="1">
    <citation type="submission" date="2019-06" db="EMBL/GenBank/DDBJ databases">
        <title>Whole genome sequence for Rhodospirillaceae sp. R148.</title>
        <authorList>
            <person name="Wang G."/>
        </authorList>
    </citation>
    <scope>NUCLEOTIDE SEQUENCE [LARGE SCALE GENOMIC DNA]</scope>
    <source>
        <strain evidence="4 5">R148</strain>
    </source>
</reference>
<organism evidence="4 5">
    <name type="scientific">Denitrobaculum tricleocarpae</name>
    <dbReference type="NCBI Taxonomy" id="2591009"/>
    <lineage>
        <taxon>Bacteria</taxon>
        <taxon>Pseudomonadati</taxon>
        <taxon>Pseudomonadota</taxon>
        <taxon>Alphaproteobacteria</taxon>
        <taxon>Rhodospirillales</taxon>
        <taxon>Rhodospirillaceae</taxon>
        <taxon>Denitrobaculum</taxon>
    </lineage>
</organism>
<dbReference type="Gene3D" id="6.10.30.10">
    <property type="match status" value="1"/>
</dbReference>
<dbReference type="InterPro" id="IPR002347">
    <property type="entry name" value="SDR_fam"/>
</dbReference>
<accession>A0A545TQW8</accession>
<dbReference type="InterPro" id="IPR052513">
    <property type="entry name" value="Thioester_dehydratase-like"/>
</dbReference>